<protein>
    <submittedName>
        <fullName evidence="1">Uncharacterized protein</fullName>
    </submittedName>
</protein>
<keyword evidence="2" id="KW-1185">Reference proteome</keyword>
<reference evidence="2" key="1">
    <citation type="submission" date="2011-07" db="EMBL/GenBank/DDBJ databases">
        <authorList>
            <consortium name="Caenorhabditis brenneri Sequencing and Analysis Consortium"/>
            <person name="Wilson R.K."/>
        </authorList>
    </citation>
    <scope>NUCLEOTIDE SEQUENCE [LARGE SCALE GENOMIC DNA]</scope>
    <source>
        <strain evidence="2">PB2801</strain>
    </source>
</reference>
<evidence type="ECO:0000313" key="2">
    <source>
        <dbReference type="Proteomes" id="UP000008068"/>
    </source>
</evidence>
<evidence type="ECO:0000313" key="1">
    <source>
        <dbReference type="EMBL" id="EGT39489.1"/>
    </source>
</evidence>
<dbReference type="AlphaFoldDB" id="G0NXD2"/>
<gene>
    <name evidence="1" type="ORF">CAEBREN_04087</name>
</gene>
<dbReference type="Proteomes" id="UP000008068">
    <property type="component" value="Unassembled WGS sequence"/>
</dbReference>
<sequence length="42" mass="4628">MPREGGVYITAAAFGDSSNVMDHAPRRILLYNRLIALIALQL</sequence>
<dbReference type="HOGENOM" id="CLU_3260993_0_0_1"/>
<name>G0NXD2_CAEBE</name>
<accession>G0NXD2</accession>
<organism evidence="2">
    <name type="scientific">Caenorhabditis brenneri</name>
    <name type="common">Nematode worm</name>
    <dbReference type="NCBI Taxonomy" id="135651"/>
    <lineage>
        <taxon>Eukaryota</taxon>
        <taxon>Metazoa</taxon>
        <taxon>Ecdysozoa</taxon>
        <taxon>Nematoda</taxon>
        <taxon>Chromadorea</taxon>
        <taxon>Rhabditida</taxon>
        <taxon>Rhabditina</taxon>
        <taxon>Rhabditomorpha</taxon>
        <taxon>Rhabditoidea</taxon>
        <taxon>Rhabditidae</taxon>
        <taxon>Peloderinae</taxon>
        <taxon>Caenorhabditis</taxon>
    </lineage>
</organism>
<dbReference type="InParanoid" id="G0NXD2"/>
<dbReference type="EMBL" id="GL379971">
    <property type="protein sequence ID" value="EGT39489.1"/>
    <property type="molecule type" value="Genomic_DNA"/>
</dbReference>
<proteinExistence type="predicted"/>